<organism evidence="8 9">
    <name type="scientific">Bifidobacterium favimelis</name>
    <dbReference type="NCBI Taxonomy" id="3122979"/>
    <lineage>
        <taxon>Bacteria</taxon>
        <taxon>Bacillati</taxon>
        <taxon>Actinomycetota</taxon>
        <taxon>Actinomycetes</taxon>
        <taxon>Bifidobacteriales</taxon>
        <taxon>Bifidobacteriaceae</taxon>
        <taxon>Bifidobacterium</taxon>
    </lineage>
</organism>
<dbReference type="PANTHER" id="PTHR43301">
    <property type="entry name" value="ARABINAN ENDO-1,5-ALPHA-L-ARABINOSIDASE"/>
    <property type="match status" value="1"/>
</dbReference>
<evidence type="ECO:0000256" key="1">
    <source>
        <dbReference type="ARBA" id="ARBA00004834"/>
    </source>
</evidence>
<keyword evidence="3 5" id="KW-0378">Hydrolase</keyword>
<dbReference type="RefSeq" id="WP_340469890.1">
    <property type="nucleotide sequence ID" value="NZ_JBANBB010000002.1"/>
</dbReference>
<dbReference type="PANTHER" id="PTHR43301:SF3">
    <property type="entry name" value="ARABINAN ENDO-1,5-ALPHA-L-ARABINOSIDASE A-RELATED"/>
    <property type="match status" value="1"/>
</dbReference>
<dbReference type="Pfam" id="PF04616">
    <property type="entry name" value="Glyco_hydro_43"/>
    <property type="match status" value="1"/>
</dbReference>
<keyword evidence="9" id="KW-1185">Reference proteome</keyword>
<evidence type="ECO:0000256" key="6">
    <source>
        <dbReference type="SAM" id="MobiDB-lite"/>
    </source>
</evidence>
<feature type="region of interest" description="Disordered" evidence="6">
    <location>
        <begin position="1"/>
        <end position="32"/>
    </location>
</feature>
<dbReference type="InterPro" id="IPR023296">
    <property type="entry name" value="Glyco_hydro_beta-prop_sf"/>
</dbReference>
<dbReference type="Gene3D" id="2.115.10.20">
    <property type="entry name" value="Glycosyl hydrolase domain, family 43"/>
    <property type="match status" value="1"/>
</dbReference>
<dbReference type="SUPFAM" id="SSF75005">
    <property type="entry name" value="Arabinanase/levansucrase/invertase"/>
    <property type="match status" value="1"/>
</dbReference>
<feature type="compositionally biased region" description="Low complexity" evidence="6">
    <location>
        <begin position="454"/>
        <end position="473"/>
    </location>
</feature>
<dbReference type="Gene3D" id="2.40.128.10">
    <property type="match status" value="1"/>
</dbReference>
<dbReference type="Proteomes" id="UP001373159">
    <property type="component" value="Unassembled WGS sequence"/>
</dbReference>
<evidence type="ECO:0000259" key="7">
    <source>
        <dbReference type="Pfam" id="PF16369"/>
    </source>
</evidence>
<name>A0ABU8ZPI8_9BIFI</name>
<evidence type="ECO:0000256" key="4">
    <source>
        <dbReference type="ARBA" id="ARBA00023295"/>
    </source>
</evidence>
<feature type="region of interest" description="Disordered" evidence="6">
    <location>
        <begin position="451"/>
        <end position="484"/>
    </location>
</feature>
<reference evidence="8 9" key="1">
    <citation type="submission" date="2024-02" db="EMBL/GenBank/DDBJ databases">
        <title>Bifidobacterium honeyensis sp. nov., isolated from the comb honey.</title>
        <authorList>
            <person name="Liu W."/>
            <person name="Li Y."/>
        </authorList>
    </citation>
    <scope>NUCLEOTIDE SEQUENCE [LARGE SCALE GENOMIC DNA]</scope>
    <source>
        <strain evidence="8 9">IMAU50988</strain>
    </source>
</reference>
<dbReference type="InterPro" id="IPR006710">
    <property type="entry name" value="Glyco_hydro_43"/>
</dbReference>
<evidence type="ECO:0000313" key="8">
    <source>
        <dbReference type="EMBL" id="MEK0307171.1"/>
    </source>
</evidence>
<gene>
    <name evidence="8" type="ORF">V8P97_06825</name>
</gene>
<feature type="compositionally biased region" description="Basic and acidic residues" evidence="6">
    <location>
        <begin position="1"/>
        <end position="11"/>
    </location>
</feature>
<keyword evidence="4 5" id="KW-0326">Glycosidase</keyword>
<dbReference type="InterPro" id="IPR032291">
    <property type="entry name" value="Abn2_C"/>
</dbReference>
<evidence type="ECO:0000256" key="5">
    <source>
        <dbReference type="RuleBase" id="RU361187"/>
    </source>
</evidence>
<evidence type="ECO:0000313" key="9">
    <source>
        <dbReference type="Proteomes" id="UP001373159"/>
    </source>
</evidence>
<evidence type="ECO:0000256" key="2">
    <source>
        <dbReference type="ARBA" id="ARBA00009865"/>
    </source>
</evidence>
<dbReference type="InterPro" id="IPR050727">
    <property type="entry name" value="GH43_arabinanases"/>
</dbReference>
<dbReference type="Pfam" id="PF16369">
    <property type="entry name" value="GH43_C"/>
    <property type="match status" value="1"/>
</dbReference>
<comment type="pathway">
    <text evidence="1">Glycan metabolism; L-arabinan degradation.</text>
</comment>
<sequence length="536" mass="58947">MSANQDRDVRARQPGRPSTPAPLPGRPRHAEIHDPAIAREGGRYYIFGTHRRFASSPDLVDWDRLECNITRDYEAIFDRVWRAWPKQAEGEDVAGNMWAPDVIWNPVMGRWCMYMSVNGAAYRSCIVLLTAEHLDGDWTLVGPVVYSGFAPDTVEATDVPRVLGTGADLDRYRSLKDTRINAIDAGVAFDGEGRLWMNFGSWFGGVWLLELDPATGLRRYGTSYPTIRDRSDAYYGCKLAGGRWVSGEGSYLVHRGGWWYLFLSYGRLDRTGGYQVRLFRSPSITGPYLDQAGQDAVADGSEEGGEEGHNWTGPKGIRLMSTCRWAPGPHEDADIEVAQGHNSVLCDDDGSLFIVFHTRFIGRGEDEIETRIHQLLPTDDGWLTVAPFEYRGVRAHPGREDLAPTDLVGGWQVVTHRQETFFDGRRGDTSGDYLGVNHPAMVNLAADGTLTWHPAPQTAPASPSAGTPAAGSQEGDAARGTWSYDPDRGTIRLALPSVTYRGVATRLPDEAGGDMRVCLSAIGGNLSIWGARAETA</sequence>
<comment type="similarity">
    <text evidence="2 5">Belongs to the glycosyl hydrolase 43 family.</text>
</comment>
<dbReference type="GO" id="GO:0016787">
    <property type="term" value="F:hydrolase activity"/>
    <property type="evidence" value="ECO:0007669"/>
    <property type="project" value="UniProtKB-KW"/>
</dbReference>
<dbReference type="EMBL" id="JBANBB010000002">
    <property type="protein sequence ID" value="MEK0307171.1"/>
    <property type="molecule type" value="Genomic_DNA"/>
</dbReference>
<evidence type="ECO:0000256" key="3">
    <source>
        <dbReference type="ARBA" id="ARBA00022801"/>
    </source>
</evidence>
<feature type="domain" description="Extracellular endo-alpha-(1-&gt;5)-L-arabinanase C-terminal" evidence="7">
    <location>
        <begin position="387"/>
        <end position="530"/>
    </location>
</feature>
<accession>A0ABU8ZPI8</accession>
<proteinExistence type="inferred from homology"/>
<protein>
    <submittedName>
        <fullName evidence="8">Glycoside hydrolase family 43 protein</fullName>
    </submittedName>
</protein>
<comment type="caution">
    <text evidence="8">The sequence shown here is derived from an EMBL/GenBank/DDBJ whole genome shotgun (WGS) entry which is preliminary data.</text>
</comment>